<organism evidence="1 2">
    <name type="scientific">Ephemerocybe angulata</name>
    <dbReference type="NCBI Taxonomy" id="980116"/>
    <lineage>
        <taxon>Eukaryota</taxon>
        <taxon>Fungi</taxon>
        <taxon>Dikarya</taxon>
        <taxon>Basidiomycota</taxon>
        <taxon>Agaricomycotina</taxon>
        <taxon>Agaricomycetes</taxon>
        <taxon>Agaricomycetidae</taxon>
        <taxon>Agaricales</taxon>
        <taxon>Agaricineae</taxon>
        <taxon>Psathyrellaceae</taxon>
        <taxon>Ephemerocybe</taxon>
    </lineage>
</organism>
<proteinExistence type="predicted"/>
<dbReference type="Proteomes" id="UP000521943">
    <property type="component" value="Unassembled WGS sequence"/>
</dbReference>
<gene>
    <name evidence="1" type="ORF">DFP72DRAFT_77897</name>
</gene>
<protein>
    <submittedName>
        <fullName evidence="1">Uncharacterized protein</fullName>
    </submittedName>
</protein>
<reference evidence="1 2" key="1">
    <citation type="submission" date="2020-07" db="EMBL/GenBank/DDBJ databases">
        <title>Comparative genomics of pyrophilous fungi reveals a link between fire events and developmental genes.</title>
        <authorList>
            <consortium name="DOE Joint Genome Institute"/>
            <person name="Steindorff A.S."/>
            <person name="Carver A."/>
            <person name="Calhoun S."/>
            <person name="Stillman K."/>
            <person name="Liu H."/>
            <person name="Lipzen A."/>
            <person name="Pangilinan J."/>
            <person name="Labutti K."/>
            <person name="Bruns T.D."/>
            <person name="Grigoriev I.V."/>
        </authorList>
    </citation>
    <scope>NUCLEOTIDE SEQUENCE [LARGE SCALE GENOMIC DNA]</scope>
    <source>
        <strain evidence="1 2">CBS 144469</strain>
    </source>
</reference>
<evidence type="ECO:0000313" key="1">
    <source>
        <dbReference type="EMBL" id="KAF6744452.1"/>
    </source>
</evidence>
<comment type="caution">
    <text evidence="1">The sequence shown here is derived from an EMBL/GenBank/DDBJ whole genome shotgun (WGS) entry which is preliminary data.</text>
</comment>
<dbReference type="AlphaFoldDB" id="A0A8H6LXP3"/>
<name>A0A8H6LXP3_9AGAR</name>
<evidence type="ECO:0000313" key="2">
    <source>
        <dbReference type="Proteomes" id="UP000521943"/>
    </source>
</evidence>
<keyword evidence="2" id="KW-1185">Reference proteome</keyword>
<sequence length="268" mass="27466">MPAANDARKKSMDSVLDVMDGFYAADNLNLPIDPVLLAEDAEDCVAQLQPEAASPMMPQTPAAAQPQPIVTQSIIAAHTPVAAQPPIAAHPHLAAQSSIAAQPVIAAQLIAAQQSVAAQPVVAVQDAQPALAAQVQPPIAAQPVVAAQPIAAQVQPPVFAQPVAAQVQPPVVAAQPSVTTQPAAAQPPVVAAQPPVAATGRVGGSHYLPNKTTITGRCVLGHSLVLSLTCWYQLGIGPLRNLFGQHWKYGMSGDKKKTTLGGSTGRRG</sequence>
<dbReference type="EMBL" id="JACGCI010000120">
    <property type="protein sequence ID" value="KAF6744452.1"/>
    <property type="molecule type" value="Genomic_DNA"/>
</dbReference>
<accession>A0A8H6LXP3</accession>